<evidence type="ECO:0000259" key="1">
    <source>
        <dbReference type="PROSITE" id="PS51186"/>
    </source>
</evidence>
<dbReference type="EMBL" id="SKBQ01000008">
    <property type="protein sequence ID" value="TPX07558.1"/>
    <property type="molecule type" value="Genomic_DNA"/>
</dbReference>
<dbReference type="PROSITE" id="PS51186">
    <property type="entry name" value="GNAT"/>
    <property type="match status" value="1"/>
</dbReference>
<feature type="domain" description="N-acetyltransferase" evidence="1">
    <location>
        <begin position="2"/>
        <end position="163"/>
    </location>
</feature>
<evidence type="ECO:0000313" key="2">
    <source>
        <dbReference type="EMBL" id="TPX07369.1"/>
    </source>
</evidence>
<name>A0A507ARR2_9PEZI</name>
<dbReference type="AlphaFoldDB" id="A0A507ARR2"/>
<dbReference type="CDD" id="cd04301">
    <property type="entry name" value="NAT_SF"/>
    <property type="match status" value="1"/>
</dbReference>
<gene>
    <name evidence="2" type="ORF">E0L32_001972</name>
    <name evidence="3" type="ORF">E0L32_002161</name>
</gene>
<dbReference type="GO" id="GO:0016747">
    <property type="term" value="F:acyltransferase activity, transferring groups other than amino-acyl groups"/>
    <property type="evidence" value="ECO:0007669"/>
    <property type="project" value="InterPro"/>
</dbReference>
<protein>
    <recommendedName>
        <fullName evidence="1">N-acetyltransferase domain-containing protein</fullName>
    </recommendedName>
</protein>
<dbReference type="SUPFAM" id="SSF55729">
    <property type="entry name" value="Acyl-CoA N-acyltransferases (Nat)"/>
    <property type="match status" value="1"/>
</dbReference>
<dbReference type="EMBL" id="SKBQ01000008">
    <property type="protein sequence ID" value="TPX07369.1"/>
    <property type="molecule type" value="Genomic_DNA"/>
</dbReference>
<evidence type="ECO:0000313" key="4">
    <source>
        <dbReference type="Proteomes" id="UP000319257"/>
    </source>
</evidence>
<keyword evidence="4" id="KW-1185">Reference proteome</keyword>
<dbReference type="Gene3D" id="3.40.630.30">
    <property type="match status" value="1"/>
</dbReference>
<dbReference type="Proteomes" id="UP000319257">
    <property type="component" value="Unassembled WGS sequence"/>
</dbReference>
<organism evidence="3 4">
    <name type="scientific">Thyridium curvatum</name>
    <dbReference type="NCBI Taxonomy" id="1093900"/>
    <lineage>
        <taxon>Eukaryota</taxon>
        <taxon>Fungi</taxon>
        <taxon>Dikarya</taxon>
        <taxon>Ascomycota</taxon>
        <taxon>Pezizomycotina</taxon>
        <taxon>Sordariomycetes</taxon>
        <taxon>Sordariomycetidae</taxon>
        <taxon>Thyridiales</taxon>
        <taxon>Thyridiaceae</taxon>
        <taxon>Thyridium</taxon>
    </lineage>
</organism>
<reference evidence="3 4" key="1">
    <citation type="submission" date="2019-06" db="EMBL/GenBank/DDBJ databases">
        <title>Draft genome sequence of the filamentous fungus Phialemoniopsis curvata isolated from diesel fuel.</title>
        <authorList>
            <person name="Varaljay V.A."/>
            <person name="Lyon W.J."/>
            <person name="Crouch A.L."/>
            <person name="Drake C.E."/>
            <person name="Hollomon J.M."/>
            <person name="Nadeau L.J."/>
            <person name="Nunn H.S."/>
            <person name="Stevenson B.S."/>
            <person name="Bojanowski C.L."/>
            <person name="Crookes-Goodson W.J."/>
        </authorList>
    </citation>
    <scope>NUCLEOTIDE SEQUENCE [LARGE SCALE GENOMIC DNA]</scope>
    <source>
        <strain evidence="3 4">D216</strain>
    </source>
</reference>
<comment type="caution">
    <text evidence="3">The sequence shown here is derived from an EMBL/GenBank/DDBJ whole genome shotgun (WGS) entry which is preliminary data.</text>
</comment>
<dbReference type="InParanoid" id="A0A507ARR2"/>
<dbReference type="InterPro" id="IPR016181">
    <property type="entry name" value="Acyl_CoA_acyltransferase"/>
</dbReference>
<dbReference type="GeneID" id="41969419"/>
<dbReference type="OrthoDB" id="2445945at2759"/>
<proteinExistence type="predicted"/>
<dbReference type="Pfam" id="PF00583">
    <property type="entry name" value="Acetyltransf_1"/>
    <property type="match status" value="1"/>
</dbReference>
<accession>A0A507ARR2</accession>
<evidence type="ECO:0000313" key="3">
    <source>
        <dbReference type="EMBL" id="TPX07558.1"/>
    </source>
</evidence>
<dbReference type="InterPro" id="IPR000182">
    <property type="entry name" value="GNAT_dom"/>
</dbReference>
<sequence>MASWRNASINDIDGIALVSNEIHTDLPESKDVFAERIRLFPQGCMVLVDGQKVCGYTISHPIRSGQPPTLDTLLGAIDANADAYYIHDVAVSKRLRGQGHAAECVDRLLKVARQFPETCLISVYGTTSFWARFGFVPGPVGPALSEKLRGYGVDAKYLCRRNE</sequence>
<dbReference type="RefSeq" id="XP_030989080.1">
    <property type="nucleotide sequence ID" value="XM_031136110.1"/>
</dbReference>